<dbReference type="EMBL" id="KR029609">
    <property type="protein sequence ID" value="AKH48797.1"/>
    <property type="molecule type" value="Genomic_DNA"/>
</dbReference>
<reference evidence="1" key="2">
    <citation type="submission" date="2015-03" db="EMBL/GenBank/DDBJ databases">
        <authorList>
            <person name="Chow C.-E.T."/>
            <person name="Winget D.M."/>
            <person name="White R.A.III."/>
            <person name="Hallam S.J."/>
            <person name="Suttle C.A."/>
        </authorList>
    </citation>
    <scope>NUCLEOTIDE SEQUENCE</scope>
    <source>
        <strain evidence="1">Oxic3_3</strain>
    </source>
</reference>
<organism evidence="1">
    <name type="scientific">uncultured marine virus</name>
    <dbReference type="NCBI Taxonomy" id="186617"/>
    <lineage>
        <taxon>Viruses</taxon>
        <taxon>environmental samples</taxon>
    </lineage>
</organism>
<evidence type="ECO:0000313" key="1">
    <source>
        <dbReference type="EMBL" id="AKH48797.1"/>
    </source>
</evidence>
<reference evidence="1" key="1">
    <citation type="journal article" date="2015" name="Front. Microbiol.">
        <title>Combining genomic sequencing methods to explore viral diversity and reveal potential virus-host interactions.</title>
        <authorList>
            <person name="Chow C.E."/>
            <person name="Winget D.M."/>
            <person name="White R.A.III."/>
            <person name="Hallam S.J."/>
            <person name="Suttle C.A."/>
        </authorList>
    </citation>
    <scope>NUCLEOTIDE SEQUENCE</scope>
    <source>
        <strain evidence="1">Oxic3_3</strain>
    </source>
</reference>
<accession>A0A0F7LBS3</accession>
<proteinExistence type="predicted"/>
<name>A0A0F7LBS3_9VIRU</name>
<sequence length="62" mass="7578">MSVTEYIEEIPFCYRVVSDYKQVYYKWHCRSYPDLFTGKAHDKETMFEQFKSVAKEIKKLNK</sequence>
<protein>
    <submittedName>
        <fullName evidence="1">Uncharacterized protein</fullName>
    </submittedName>
</protein>